<dbReference type="RefSeq" id="WP_107728388.1">
    <property type="nucleotide sequence ID" value="NZ_PZZP01000003.1"/>
</dbReference>
<dbReference type="EMBL" id="PZZP01000003">
    <property type="protein sequence ID" value="PTM54762.1"/>
    <property type="molecule type" value="Genomic_DNA"/>
</dbReference>
<organism evidence="1 2">
    <name type="scientific">Desmospora activa DSM 45169</name>
    <dbReference type="NCBI Taxonomy" id="1121389"/>
    <lineage>
        <taxon>Bacteria</taxon>
        <taxon>Bacillati</taxon>
        <taxon>Bacillota</taxon>
        <taxon>Bacilli</taxon>
        <taxon>Bacillales</taxon>
        <taxon>Thermoactinomycetaceae</taxon>
        <taxon>Desmospora</taxon>
    </lineage>
</organism>
<dbReference type="PROSITE" id="PS51257">
    <property type="entry name" value="PROKAR_LIPOPROTEIN"/>
    <property type="match status" value="1"/>
</dbReference>
<comment type="caution">
    <text evidence="1">The sequence shown here is derived from an EMBL/GenBank/DDBJ whole genome shotgun (WGS) entry which is preliminary data.</text>
</comment>
<evidence type="ECO:0000313" key="2">
    <source>
        <dbReference type="Proteomes" id="UP000241639"/>
    </source>
</evidence>
<sequence>MAKPWLVLLCVGMLIIGAGCGILGGDDADADQEEKEEAKTAVIQFGDFPQDEGKYEVIHPRKHFGKDESFAMAFQMPNEEAFDVKHLKFQMIKTDGSEDRLLQEVNAEVKTSQTQLKWQFTDADKFHDFYETGDYKMRVWRGKDLLAEGDFIITD</sequence>
<evidence type="ECO:0000313" key="1">
    <source>
        <dbReference type="EMBL" id="PTM54762.1"/>
    </source>
</evidence>
<reference evidence="1 2" key="1">
    <citation type="submission" date="2018-04" db="EMBL/GenBank/DDBJ databases">
        <title>Genomic Encyclopedia of Archaeal and Bacterial Type Strains, Phase II (KMG-II): from individual species to whole genera.</title>
        <authorList>
            <person name="Goeker M."/>
        </authorList>
    </citation>
    <scope>NUCLEOTIDE SEQUENCE [LARGE SCALE GENOMIC DNA]</scope>
    <source>
        <strain evidence="1 2">DSM 45169</strain>
    </source>
</reference>
<proteinExistence type="predicted"/>
<dbReference type="AlphaFoldDB" id="A0A2T4Z1Y0"/>
<accession>A0A2T4Z1Y0</accession>
<name>A0A2T4Z1Y0_9BACL</name>
<protein>
    <recommendedName>
        <fullName evidence="3">Intracellular proteinase inhibitor BsuPI</fullName>
    </recommendedName>
</protein>
<keyword evidence="2" id="KW-1185">Reference proteome</keyword>
<dbReference type="Proteomes" id="UP000241639">
    <property type="component" value="Unassembled WGS sequence"/>
</dbReference>
<gene>
    <name evidence="1" type="ORF">C8J48_3414</name>
</gene>
<evidence type="ECO:0008006" key="3">
    <source>
        <dbReference type="Google" id="ProtNLM"/>
    </source>
</evidence>
<dbReference type="OrthoDB" id="2989208at2"/>